<protein>
    <recommendedName>
        <fullName evidence="5">Response regulatory domain-containing protein</fullName>
    </recommendedName>
</protein>
<sequence>MAAHERPGCLLLADADPVSREQRGRELAQLDYHVWAASSLGEAFAIITAEQPHFAILDYKLSDGSGVSLIPRLITADPAARIVVLSCCATFQGAVTALRMGATDFLARPAETAEIDAILRKLSDECRLSGAADSSLEAVTRRHAQEILRIMTDDICATARVLGIDARTLRKLLART</sequence>
<evidence type="ECO:0000259" key="5">
    <source>
        <dbReference type="PROSITE" id="PS50110"/>
    </source>
</evidence>
<dbReference type="SUPFAM" id="SSF52172">
    <property type="entry name" value="CheY-like"/>
    <property type="match status" value="1"/>
</dbReference>
<dbReference type="PROSITE" id="PS50110">
    <property type="entry name" value="RESPONSE_REGULATORY"/>
    <property type="match status" value="1"/>
</dbReference>
<dbReference type="SMART" id="SM00448">
    <property type="entry name" value="REC"/>
    <property type="match status" value="1"/>
</dbReference>
<keyword evidence="2" id="KW-0805">Transcription regulation</keyword>
<evidence type="ECO:0000256" key="3">
    <source>
        <dbReference type="ARBA" id="ARBA00023163"/>
    </source>
</evidence>
<dbReference type="InterPro" id="IPR050595">
    <property type="entry name" value="Bact_response_regulator"/>
</dbReference>
<evidence type="ECO:0000313" key="6">
    <source>
        <dbReference type="EMBL" id="MEE7493118.1"/>
    </source>
</evidence>
<dbReference type="PANTHER" id="PTHR44591">
    <property type="entry name" value="STRESS RESPONSE REGULATOR PROTEIN 1"/>
    <property type="match status" value="1"/>
</dbReference>
<gene>
    <name evidence="6" type="ORF">MOTC310_22725</name>
</gene>
<evidence type="ECO:0000313" key="7">
    <source>
        <dbReference type="Proteomes" id="UP001355206"/>
    </source>
</evidence>
<dbReference type="EMBL" id="MLCA01000011">
    <property type="protein sequence ID" value="MEE7493118.1"/>
    <property type="molecule type" value="Genomic_DNA"/>
</dbReference>
<dbReference type="PANTHER" id="PTHR44591:SF3">
    <property type="entry name" value="RESPONSE REGULATORY DOMAIN-CONTAINING PROTEIN"/>
    <property type="match status" value="1"/>
</dbReference>
<dbReference type="InterPro" id="IPR001789">
    <property type="entry name" value="Sig_transdc_resp-reg_receiver"/>
</dbReference>
<dbReference type="InterPro" id="IPR011006">
    <property type="entry name" value="CheY-like_superfamily"/>
</dbReference>
<feature type="domain" description="Response regulatory" evidence="5">
    <location>
        <begin position="9"/>
        <end position="123"/>
    </location>
</feature>
<dbReference type="Gene3D" id="1.10.10.60">
    <property type="entry name" value="Homeodomain-like"/>
    <property type="match status" value="1"/>
</dbReference>
<dbReference type="Proteomes" id="UP001355206">
    <property type="component" value="Unassembled WGS sequence"/>
</dbReference>
<reference evidence="6 7" key="1">
    <citation type="journal article" date="2012" name="Genet. Mol. Biol.">
        <title>Analysis of 16S rRNA and mxaF genes revealing insights into Methylobacterium niche-specific plant association.</title>
        <authorList>
            <person name="Dourado M.N."/>
            <person name="Andreote F.D."/>
            <person name="Dini-Andreote F."/>
            <person name="Conti R."/>
            <person name="Araujo J.M."/>
            <person name="Araujo W.L."/>
        </authorList>
    </citation>
    <scope>NUCLEOTIDE SEQUENCE [LARGE SCALE GENOMIC DNA]</scope>
    <source>
        <strain evidence="6 7">TC3-10</strain>
    </source>
</reference>
<keyword evidence="3" id="KW-0804">Transcription</keyword>
<evidence type="ECO:0000256" key="1">
    <source>
        <dbReference type="ARBA" id="ARBA00022553"/>
    </source>
</evidence>
<accession>A0ABU7TTJ0</accession>
<dbReference type="Pfam" id="PF00072">
    <property type="entry name" value="Response_reg"/>
    <property type="match status" value="1"/>
</dbReference>
<name>A0ABU7TTJ0_9HYPH</name>
<dbReference type="RefSeq" id="WP_091995133.1">
    <property type="nucleotide sequence ID" value="NZ_MLCA01000011.1"/>
</dbReference>
<evidence type="ECO:0000256" key="2">
    <source>
        <dbReference type="ARBA" id="ARBA00023015"/>
    </source>
</evidence>
<evidence type="ECO:0000256" key="4">
    <source>
        <dbReference type="PROSITE-ProRule" id="PRU00169"/>
    </source>
</evidence>
<organism evidence="6 7">
    <name type="scientific">Methylobacterium oryzae</name>
    <dbReference type="NCBI Taxonomy" id="334852"/>
    <lineage>
        <taxon>Bacteria</taxon>
        <taxon>Pseudomonadati</taxon>
        <taxon>Pseudomonadota</taxon>
        <taxon>Alphaproteobacteria</taxon>
        <taxon>Hyphomicrobiales</taxon>
        <taxon>Methylobacteriaceae</taxon>
        <taxon>Methylobacterium</taxon>
    </lineage>
</organism>
<comment type="caution">
    <text evidence="6">The sequence shown here is derived from an EMBL/GenBank/DDBJ whole genome shotgun (WGS) entry which is preliminary data.</text>
</comment>
<proteinExistence type="predicted"/>
<feature type="modified residue" description="4-aspartylphosphate" evidence="4">
    <location>
        <position position="58"/>
    </location>
</feature>
<keyword evidence="7" id="KW-1185">Reference proteome</keyword>
<keyword evidence="1 4" id="KW-0597">Phosphoprotein</keyword>
<dbReference type="Gene3D" id="3.40.50.2300">
    <property type="match status" value="1"/>
</dbReference>